<sequence>MLLESERLSNGERATVTLKGTKEGLLLLLDDQAELSRLLEDLDSLLNGEKKSFFSGPGVAISIDYGNRQLSSEHDYELIKILHLLMEKDNLFIKEWGPSTLAKRSLFENQKTNVRQTLWKGTIRAGQKMVFDGDVVIIGDVNPGGEVQATGDIYCLGRLRGIAHAGILGDWSTIIAAAEFSPMQIRIADMMSSAPESPKRALKTTMEFAYLSEEGIAIDKLDTLHNWTMKVRLEKEHSQ</sequence>
<keyword evidence="2 6" id="KW-0132">Cell division</keyword>
<comment type="function">
    <text evidence="6">Cell division inhibitor that blocks the formation of polar Z ring septums. Rapidly oscillates between the poles of the cell to destabilize FtsZ filaments that have formed before they mature into polar Z rings. Prevents FtsZ polymerization.</text>
</comment>
<dbReference type="HAMAP" id="MF_00267">
    <property type="entry name" value="MinC"/>
    <property type="match status" value="1"/>
</dbReference>
<dbReference type="Gene3D" id="2.160.20.70">
    <property type="match status" value="1"/>
</dbReference>
<feature type="domain" description="Septum site-determining protein MinC N-terminal" evidence="8">
    <location>
        <begin position="16"/>
        <end position="95"/>
    </location>
</feature>
<dbReference type="GO" id="GO:1901891">
    <property type="term" value="P:regulation of cell septum assembly"/>
    <property type="evidence" value="ECO:0007669"/>
    <property type="project" value="InterPro"/>
</dbReference>
<evidence type="ECO:0000256" key="1">
    <source>
        <dbReference type="ARBA" id="ARBA00006291"/>
    </source>
</evidence>
<evidence type="ECO:0000256" key="5">
    <source>
        <dbReference type="ARBA" id="ARBA00046874"/>
    </source>
</evidence>
<dbReference type="STRING" id="1830138.SAMN05443507_13416"/>
<dbReference type="InterPro" id="IPR013033">
    <property type="entry name" value="MinC"/>
</dbReference>
<dbReference type="GO" id="GO:0000917">
    <property type="term" value="P:division septum assembly"/>
    <property type="evidence" value="ECO:0007669"/>
    <property type="project" value="UniProtKB-KW"/>
</dbReference>
<evidence type="ECO:0000256" key="6">
    <source>
        <dbReference type="HAMAP-Rule" id="MF_00267"/>
    </source>
</evidence>
<feature type="domain" description="Septum formation inhibitor MinC C-terminal" evidence="7">
    <location>
        <begin position="120"/>
        <end position="218"/>
    </location>
</feature>
<proteinExistence type="inferred from homology"/>
<dbReference type="Pfam" id="PF22642">
    <property type="entry name" value="MinC_N_1"/>
    <property type="match status" value="1"/>
</dbReference>
<evidence type="ECO:0000313" key="10">
    <source>
        <dbReference type="Proteomes" id="UP000184016"/>
    </source>
</evidence>
<reference evidence="10" key="1">
    <citation type="submission" date="2016-11" db="EMBL/GenBank/DDBJ databases">
        <authorList>
            <person name="Varghese N."/>
            <person name="Submissions S."/>
        </authorList>
    </citation>
    <scope>NUCLEOTIDE SEQUENCE [LARGE SCALE GENOMIC DNA]</scope>
    <source>
        <strain evidence="10">USBA-503</strain>
    </source>
</reference>
<evidence type="ECO:0000256" key="3">
    <source>
        <dbReference type="ARBA" id="ARBA00023210"/>
    </source>
</evidence>
<dbReference type="Proteomes" id="UP000184016">
    <property type="component" value="Unassembled WGS sequence"/>
</dbReference>
<dbReference type="EMBL" id="FRAF01000034">
    <property type="protein sequence ID" value="SHL05574.1"/>
    <property type="molecule type" value="Genomic_DNA"/>
</dbReference>
<dbReference type="Pfam" id="PF03775">
    <property type="entry name" value="MinC_C"/>
    <property type="match status" value="1"/>
</dbReference>
<evidence type="ECO:0000259" key="7">
    <source>
        <dbReference type="Pfam" id="PF03775"/>
    </source>
</evidence>
<evidence type="ECO:0000256" key="4">
    <source>
        <dbReference type="ARBA" id="ARBA00023306"/>
    </source>
</evidence>
<dbReference type="PANTHER" id="PTHR34108">
    <property type="entry name" value="SEPTUM SITE-DETERMINING PROTEIN MINC"/>
    <property type="match status" value="1"/>
</dbReference>
<gene>
    <name evidence="6" type="primary">minC</name>
    <name evidence="9" type="ORF">SAMN05443507_13416</name>
</gene>
<dbReference type="GO" id="GO:0000902">
    <property type="term" value="P:cell morphogenesis"/>
    <property type="evidence" value="ECO:0007669"/>
    <property type="project" value="InterPro"/>
</dbReference>
<dbReference type="AlphaFoldDB" id="A0A1M6XHX0"/>
<dbReference type="InterPro" id="IPR016098">
    <property type="entry name" value="CAP/MinC_C"/>
</dbReference>
<comment type="subunit">
    <text evidence="5 6">Interacts with MinD and FtsZ.</text>
</comment>
<dbReference type="InterPro" id="IPR005526">
    <property type="entry name" value="Septum_form_inhib_MinC_C"/>
</dbReference>
<name>A0A1M6XHX0_9BACL</name>
<dbReference type="SUPFAM" id="SSF63848">
    <property type="entry name" value="Cell-division inhibitor MinC, C-terminal domain"/>
    <property type="match status" value="1"/>
</dbReference>
<organism evidence="9 10">
    <name type="scientific">Alicyclobacillus tolerans</name>
    <dbReference type="NCBI Taxonomy" id="90970"/>
    <lineage>
        <taxon>Bacteria</taxon>
        <taxon>Bacillati</taxon>
        <taxon>Bacillota</taxon>
        <taxon>Bacilli</taxon>
        <taxon>Bacillales</taxon>
        <taxon>Alicyclobacillaceae</taxon>
        <taxon>Alicyclobacillus</taxon>
    </lineage>
</organism>
<accession>A0A1M6XHX0</accession>
<dbReference type="Gene3D" id="3.30.160.540">
    <property type="match status" value="1"/>
</dbReference>
<dbReference type="InterPro" id="IPR055219">
    <property type="entry name" value="MinC_N_1"/>
</dbReference>
<comment type="similarity">
    <text evidence="1 6">Belongs to the MinC family.</text>
</comment>
<keyword evidence="4 6" id="KW-0131">Cell cycle</keyword>
<dbReference type="InterPro" id="IPR036145">
    <property type="entry name" value="MinC_C_sf"/>
</dbReference>
<keyword evidence="3 6" id="KW-0717">Septation</keyword>
<protein>
    <recommendedName>
        <fullName evidence="6">Probable septum site-determining protein MinC</fullName>
    </recommendedName>
</protein>
<evidence type="ECO:0000259" key="8">
    <source>
        <dbReference type="Pfam" id="PF22642"/>
    </source>
</evidence>
<evidence type="ECO:0000256" key="2">
    <source>
        <dbReference type="ARBA" id="ARBA00022618"/>
    </source>
</evidence>
<keyword evidence="10" id="KW-1185">Reference proteome</keyword>
<evidence type="ECO:0000313" key="9">
    <source>
        <dbReference type="EMBL" id="SHL05574.1"/>
    </source>
</evidence>
<dbReference type="PANTHER" id="PTHR34108:SF1">
    <property type="entry name" value="SEPTUM SITE-DETERMINING PROTEIN MINC"/>
    <property type="match status" value="1"/>
</dbReference>